<evidence type="ECO:0000256" key="1">
    <source>
        <dbReference type="SAM" id="MobiDB-lite"/>
    </source>
</evidence>
<feature type="region of interest" description="Disordered" evidence="1">
    <location>
        <begin position="300"/>
        <end position="329"/>
    </location>
</feature>
<proteinExistence type="predicted"/>
<gene>
    <name evidence="3" type="ORF">MJA45_10525</name>
</gene>
<dbReference type="AlphaFoldDB" id="A0AA96LHL5"/>
<dbReference type="RefSeq" id="WP_315607209.1">
    <property type="nucleotide sequence ID" value="NZ_CP130318.1"/>
</dbReference>
<evidence type="ECO:0000313" key="4">
    <source>
        <dbReference type="Proteomes" id="UP001305702"/>
    </source>
</evidence>
<feature type="signal peptide" evidence="2">
    <location>
        <begin position="1"/>
        <end position="22"/>
    </location>
</feature>
<feature type="compositionally biased region" description="Low complexity" evidence="1">
    <location>
        <begin position="300"/>
        <end position="309"/>
    </location>
</feature>
<keyword evidence="2" id="KW-0732">Signal</keyword>
<evidence type="ECO:0000313" key="3">
    <source>
        <dbReference type="EMBL" id="WNQ13429.1"/>
    </source>
</evidence>
<name>A0AA96LHL5_9BACL</name>
<sequence>MKIGFWRSAAAGLLLLAAAGCDDTPNGTANDGGSRYTPENGVRSHYYKGTTMIRDKDGTGNMAGNGVGSGSESRNSTGMGGTSNKGISPLGTGGANPTNDGYQGGYSPGTTNRFGAAEQNGSEKNPTGMDPRLMHRNTRMELSPYLSGKIAEMPEVKAAHAVVTDTSVYVAVQLEEEAAKSLVPAGQAEGSGGAPSGLDARHDTLSGIVGNSYDYYNQGPRMNHSGLPDAIRERIVKKVHSLSSPHLQHVFVTANPEFFRELTRYTTPEVSIRGLNGQVEIFNALASRLFPATSGTGAYGGSTSSGSAGNLIGPSNGELRTKSGVVREQ</sequence>
<feature type="region of interest" description="Disordered" evidence="1">
    <location>
        <begin position="53"/>
        <end position="133"/>
    </location>
</feature>
<feature type="compositionally biased region" description="Polar residues" evidence="1">
    <location>
        <begin position="108"/>
        <end position="125"/>
    </location>
</feature>
<feature type="compositionally biased region" description="Basic and acidic residues" evidence="1">
    <location>
        <begin position="319"/>
        <end position="329"/>
    </location>
</feature>
<keyword evidence="4" id="KW-1185">Reference proteome</keyword>
<protein>
    <submittedName>
        <fullName evidence="3">YhcN/YlaJ family sporulation lipoprotein</fullName>
    </submittedName>
</protein>
<organism evidence="3 4">
    <name type="scientific">Paenibacillus aurantius</name>
    <dbReference type="NCBI Taxonomy" id="2918900"/>
    <lineage>
        <taxon>Bacteria</taxon>
        <taxon>Bacillati</taxon>
        <taxon>Bacillota</taxon>
        <taxon>Bacilli</taxon>
        <taxon>Bacillales</taxon>
        <taxon>Paenibacillaceae</taxon>
        <taxon>Paenibacillus</taxon>
    </lineage>
</organism>
<reference evidence="3 4" key="1">
    <citation type="submission" date="2022-02" db="EMBL/GenBank/DDBJ databases">
        <title>Paenibacillus sp. MBLB1776 Whole Genome Shotgun Sequencing.</title>
        <authorList>
            <person name="Hwang C.Y."/>
            <person name="Cho E.-S."/>
            <person name="Seo M.-J."/>
        </authorList>
    </citation>
    <scope>NUCLEOTIDE SEQUENCE [LARGE SCALE GENOMIC DNA]</scope>
    <source>
        <strain evidence="3 4">MBLB1776</strain>
    </source>
</reference>
<feature type="chain" id="PRO_5041691745" evidence="2">
    <location>
        <begin position="23"/>
        <end position="329"/>
    </location>
</feature>
<dbReference type="InterPro" id="IPR019076">
    <property type="entry name" value="Spore_lipoprot_YhcN/YlaJ-like"/>
</dbReference>
<dbReference type="EMBL" id="CP130318">
    <property type="protein sequence ID" value="WNQ13429.1"/>
    <property type="molecule type" value="Genomic_DNA"/>
</dbReference>
<dbReference type="PROSITE" id="PS51257">
    <property type="entry name" value="PROKAR_LIPOPROTEIN"/>
    <property type="match status" value="1"/>
</dbReference>
<evidence type="ECO:0000256" key="2">
    <source>
        <dbReference type="SAM" id="SignalP"/>
    </source>
</evidence>
<accession>A0AA96LHL5</accession>
<keyword evidence="3" id="KW-0449">Lipoprotein</keyword>
<dbReference type="Pfam" id="PF09580">
    <property type="entry name" value="Spore_YhcN_YlaJ"/>
    <property type="match status" value="1"/>
</dbReference>
<dbReference type="KEGG" id="paun:MJA45_10525"/>
<dbReference type="Proteomes" id="UP001305702">
    <property type="component" value="Chromosome"/>
</dbReference>